<dbReference type="AlphaFoldDB" id="A0AAN4Z6V0"/>
<gene>
    <name evidence="2" type="ORF">PMAYCL1PPCAC_02622</name>
</gene>
<comment type="caution">
    <text evidence="2">The sequence shown here is derived from an EMBL/GenBank/DDBJ whole genome shotgun (WGS) entry which is preliminary data.</text>
</comment>
<dbReference type="Proteomes" id="UP001328107">
    <property type="component" value="Unassembled WGS sequence"/>
</dbReference>
<feature type="region of interest" description="Disordered" evidence="1">
    <location>
        <begin position="158"/>
        <end position="204"/>
    </location>
</feature>
<evidence type="ECO:0000256" key="1">
    <source>
        <dbReference type="SAM" id="MobiDB-lite"/>
    </source>
</evidence>
<keyword evidence="3" id="KW-1185">Reference proteome</keyword>
<organism evidence="2 3">
    <name type="scientific">Pristionchus mayeri</name>
    <dbReference type="NCBI Taxonomy" id="1317129"/>
    <lineage>
        <taxon>Eukaryota</taxon>
        <taxon>Metazoa</taxon>
        <taxon>Ecdysozoa</taxon>
        <taxon>Nematoda</taxon>
        <taxon>Chromadorea</taxon>
        <taxon>Rhabditida</taxon>
        <taxon>Rhabditina</taxon>
        <taxon>Diplogasteromorpha</taxon>
        <taxon>Diplogasteroidea</taxon>
        <taxon>Neodiplogasteridae</taxon>
        <taxon>Pristionchus</taxon>
    </lineage>
</organism>
<evidence type="ECO:0000313" key="3">
    <source>
        <dbReference type="Proteomes" id="UP001328107"/>
    </source>
</evidence>
<protein>
    <submittedName>
        <fullName evidence="2">Uncharacterized protein</fullName>
    </submittedName>
</protein>
<evidence type="ECO:0000313" key="2">
    <source>
        <dbReference type="EMBL" id="GMR32427.1"/>
    </source>
</evidence>
<name>A0AAN4Z6V0_9BILA</name>
<accession>A0AAN4Z6V0</accession>
<reference evidence="3" key="1">
    <citation type="submission" date="2022-10" db="EMBL/GenBank/DDBJ databases">
        <title>Genome assembly of Pristionchus species.</title>
        <authorList>
            <person name="Yoshida K."/>
            <person name="Sommer R.J."/>
        </authorList>
    </citation>
    <scope>NUCLEOTIDE SEQUENCE [LARGE SCALE GENOMIC DNA]</scope>
    <source>
        <strain evidence="3">RS5460</strain>
    </source>
</reference>
<feature type="compositionally biased region" description="Basic and acidic residues" evidence="1">
    <location>
        <begin position="166"/>
        <end position="179"/>
    </location>
</feature>
<feature type="compositionally biased region" description="Basic and acidic residues" evidence="1">
    <location>
        <begin position="188"/>
        <end position="199"/>
    </location>
</feature>
<proteinExistence type="predicted"/>
<sequence>HDGVHCEEEGLRCVRGGKGVVLIRPRLKQTGEVFDECIGSEGTEWLQIGRTTDGDEVGTETRRRPLEDVRRHRSCQISTSVRSCKEEGLEDERMDLELAILEMLQSMLESSNERVLGEGNQDDGDDSVEHRHRVSSDCTRSIRITNLIVIAEESLQGVGNAEGEESSDHQKRNGNESDRQILPSCHCGGEERRRGKERGGGGGCRWRGRCAATDVSDWRRSPFIGGLLPLLLFTFRVDLVSDRKGDREDEQ</sequence>
<feature type="non-terminal residue" evidence="2">
    <location>
        <position position="1"/>
    </location>
</feature>
<dbReference type="EMBL" id="BTRK01000001">
    <property type="protein sequence ID" value="GMR32427.1"/>
    <property type="molecule type" value="Genomic_DNA"/>
</dbReference>
<feature type="region of interest" description="Disordered" evidence="1">
    <location>
        <begin position="111"/>
        <end position="134"/>
    </location>
</feature>